<reference evidence="2 3" key="1">
    <citation type="journal article" date="2006" name="Science">
        <title>The genome of black cottonwood, Populus trichocarpa (Torr. &amp; Gray).</title>
        <authorList>
            <person name="Tuskan G.A."/>
            <person name="Difazio S."/>
            <person name="Jansson S."/>
            <person name="Bohlmann J."/>
            <person name="Grigoriev I."/>
            <person name="Hellsten U."/>
            <person name="Putnam N."/>
            <person name="Ralph S."/>
            <person name="Rombauts S."/>
            <person name="Salamov A."/>
            <person name="Schein J."/>
            <person name="Sterck L."/>
            <person name="Aerts A."/>
            <person name="Bhalerao R.R."/>
            <person name="Bhalerao R.P."/>
            <person name="Blaudez D."/>
            <person name="Boerjan W."/>
            <person name="Brun A."/>
            <person name="Brunner A."/>
            <person name="Busov V."/>
            <person name="Campbell M."/>
            <person name="Carlson J."/>
            <person name="Chalot M."/>
            <person name="Chapman J."/>
            <person name="Chen G.L."/>
            <person name="Cooper D."/>
            <person name="Coutinho P.M."/>
            <person name="Couturier J."/>
            <person name="Covert S."/>
            <person name="Cronk Q."/>
            <person name="Cunningham R."/>
            <person name="Davis J."/>
            <person name="Degroeve S."/>
            <person name="Dejardin A."/>
            <person name="Depamphilis C."/>
            <person name="Detter J."/>
            <person name="Dirks B."/>
            <person name="Dubchak I."/>
            <person name="Duplessis S."/>
            <person name="Ehlting J."/>
            <person name="Ellis B."/>
            <person name="Gendler K."/>
            <person name="Goodstein D."/>
            <person name="Gribskov M."/>
            <person name="Grimwood J."/>
            <person name="Groover A."/>
            <person name="Gunter L."/>
            <person name="Hamberger B."/>
            <person name="Heinze B."/>
            <person name="Helariutta Y."/>
            <person name="Henrissat B."/>
            <person name="Holligan D."/>
            <person name="Holt R."/>
            <person name="Huang W."/>
            <person name="Islam-Faridi N."/>
            <person name="Jones S."/>
            <person name="Jones-Rhoades M."/>
            <person name="Jorgensen R."/>
            <person name="Joshi C."/>
            <person name="Kangasjarvi J."/>
            <person name="Karlsson J."/>
            <person name="Kelleher C."/>
            <person name="Kirkpatrick R."/>
            <person name="Kirst M."/>
            <person name="Kohler A."/>
            <person name="Kalluri U."/>
            <person name="Larimer F."/>
            <person name="Leebens-Mack J."/>
            <person name="Leple J.C."/>
            <person name="Locascio P."/>
            <person name="Lou Y."/>
            <person name="Lucas S."/>
            <person name="Martin F."/>
            <person name="Montanini B."/>
            <person name="Napoli C."/>
            <person name="Nelson D.R."/>
            <person name="Nelson C."/>
            <person name="Nieminen K."/>
            <person name="Nilsson O."/>
            <person name="Pereda V."/>
            <person name="Peter G."/>
            <person name="Philippe R."/>
            <person name="Pilate G."/>
            <person name="Poliakov A."/>
            <person name="Razumovskaya J."/>
            <person name="Richardson P."/>
            <person name="Rinaldi C."/>
            <person name="Ritland K."/>
            <person name="Rouze P."/>
            <person name="Ryaboy D."/>
            <person name="Schmutz J."/>
            <person name="Schrader J."/>
            <person name="Segerman B."/>
            <person name="Shin H."/>
            <person name="Siddiqui A."/>
            <person name="Sterky F."/>
            <person name="Terry A."/>
            <person name="Tsai C.J."/>
            <person name="Uberbacher E."/>
            <person name="Unneberg P."/>
            <person name="Vahala J."/>
            <person name="Wall K."/>
            <person name="Wessler S."/>
            <person name="Yang G."/>
            <person name="Yin T."/>
            <person name="Douglas C."/>
            <person name="Marra M."/>
            <person name="Sandberg G."/>
            <person name="Van de Peer Y."/>
            <person name="Rokhsar D."/>
        </authorList>
    </citation>
    <scope>NUCLEOTIDE SEQUENCE [LARGE SCALE GENOMIC DNA]</scope>
    <source>
        <strain evidence="3">cv. Nisqually</strain>
    </source>
</reference>
<accession>A0A3N7GA18</accession>
<gene>
    <name evidence="2" type="ORF">POPTR_018G069300</name>
</gene>
<protein>
    <submittedName>
        <fullName evidence="2">Uncharacterized protein</fullName>
    </submittedName>
</protein>
<name>A0A3N7GA18_POPTR</name>
<evidence type="ECO:0000256" key="1">
    <source>
        <dbReference type="SAM" id="Phobius"/>
    </source>
</evidence>
<dbReference type="AlphaFoldDB" id="A0A3N7GA18"/>
<dbReference type="InParanoid" id="A0A3N7GA18"/>
<proteinExistence type="predicted"/>
<keyword evidence="1" id="KW-1133">Transmembrane helix</keyword>
<organism evidence="2 3">
    <name type="scientific">Populus trichocarpa</name>
    <name type="common">Western balsam poplar</name>
    <name type="synonym">Populus balsamifera subsp. trichocarpa</name>
    <dbReference type="NCBI Taxonomy" id="3694"/>
    <lineage>
        <taxon>Eukaryota</taxon>
        <taxon>Viridiplantae</taxon>
        <taxon>Streptophyta</taxon>
        <taxon>Embryophyta</taxon>
        <taxon>Tracheophyta</taxon>
        <taxon>Spermatophyta</taxon>
        <taxon>Magnoliopsida</taxon>
        <taxon>eudicotyledons</taxon>
        <taxon>Gunneridae</taxon>
        <taxon>Pentapetalae</taxon>
        <taxon>rosids</taxon>
        <taxon>fabids</taxon>
        <taxon>Malpighiales</taxon>
        <taxon>Salicaceae</taxon>
        <taxon>Saliceae</taxon>
        <taxon>Populus</taxon>
    </lineage>
</organism>
<evidence type="ECO:0000313" key="3">
    <source>
        <dbReference type="Proteomes" id="UP000006729"/>
    </source>
</evidence>
<sequence>MDNLGINEEFLVERFVIMLIMFVIYTINYFSMFSYSRLIFKFSFLFYH</sequence>
<dbReference type="EMBL" id="CM009307">
    <property type="protein sequence ID" value="RQP02801.1"/>
    <property type="molecule type" value="Genomic_DNA"/>
</dbReference>
<feature type="transmembrane region" description="Helical" evidence="1">
    <location>
        <begin position="15"/>
        <end position="35"/>
    </location>
</feature>
<keyword evidence="1" id="KW-0812">Transmembrane</keyword>
<keyword evidence="1" id="KW-0472">Membrane</keyword>
<evidence type="ECO:0000313" key="2">
    <source>
        <dbReference type="EMBL" id="RQP02801.1"/>
    </source>
</evidence>
<dbReference type="Proteomes" id="UP000006729">
    <property type="component" value="Chromosome 18"/>
</dbReference>
<keyword evidence="3" id="KW-1185">Reference proteome</keyword>